<name>A0ABV7W8B0_9BURK</name>
<keyword evidence="3" id="KW-1185">Reference proteome</keyword>
<evidence type="ECO:0000256" key="1">
    <source>
        <dbReference type="SAM" id="MobiDB-lite"/>
    </source>
</evidence>
<feature type="region of interest" description="Disordered" evidence="1">
    <location>
        <begin position="1"/>
        <end position="29"/>
    </location>
</feature>
<dbReference type="Proteomes" id="UP001595729">
    <property type="component" value="Unassembled WGS sequence"/>
</dbReference>
<evidence type="ECO:0000313" key="3">
    <source>
        <dbReference type="Proteomes" id="UP001595729"/>
    </source>
</evidence>
<dbReference type="InterPro" id="IPR041966">
    <property type="entry name" value="LOTUS-like"/>
</dbReference>
<evidence type="ECO:0008006" key="4">
    <source>
        <dbReference type="Google" id="ProtNLM"/>
    </source>
</evidence>
<evidence type="ECO:0000313" key="2">
    <source>
        <dbReference type="EMBL" id="MFC3686004.1"/>
    </source>
</evidence>
<reference evidence="3" key="1">
    <citation type="journal article" date="2019" name="Int. J. Syst. Evol. Microbiol.">
        <title>The Global Catalogue of Microorganisms (GCM) 10K type strain sequencing project: providing services to taxonomists for standard genome sequencing and annotation.</title>
        <authorList>
            <consortium name="The Broad Institute Genomics Platform"/>
            <consortium name="The Broad Institute Genome Sequencing Center for Infectious Disease"/>
            <person name="Wu L."/>
            <person name="Ma J."/>
        </authorList>
    </citation>
    <scope>NUCLEOTIDE SEQUENCE [LARGE SCALE GENOMIC DNA]</scope>
    <source>
        <strain evidence="3">KCTC 42501</strain>
    </source>
</reference>
<accession>A0ABV7W8B0</accession>
<proteinExistence type="predicted"/>
<dbReference type="Gene3D" id="3.30.420.610">
    <property type="entry name" value="LOTUS domain-like"/>
    <property type="match status" value="1"/>
</dbReference>
<protein>
    <recommendedName>
        <fullName evidence="4">HTH OST-type domain-containing protein</fullName>
    </recommendedName>
</protein>
<sequence>MQTPLNHMGGNALNDTSQPRGLERTPEQDEVLRRIGRNVVNFQMVEAMLKHLNATASVHGPASQLADRMDAQRTAVHRKTMGELAGRMVTHVLQAPPEHRMPDEITEPWVGFHFSVETDAQFIDQHDQEMRALVDARNDLIHHFLPRWYSAVDGDAQAALAYLDAQRDETFRMLDRLRGWVKTMDEGRKQLAAFFASPEGARQMEPGFLQGSHLVAMLGEIALKTARTDGWAHLTTALNLIRSKAPDELEDLQKRYGHQNLKGILLAAEYFDVMDEALPNGGSRTVYRINDRYTLHIGQGDAAEQVLAAKALPVVNQIDNSCPASGR</sequence>
<comment type="caution">
    <text evidence="2">The sequence shown here is derived from an EMBL/GenBank/DDBJ whole genome shotgun (WGS) entry which is preliminary data.</text>
</comment>
<organism evidence="2 3">
    <name type="scientific">Hydrogenophaga luteola</name>
    <dbReference type="NCBI Taxonomy" id="1591122"/>
    <lineage>
        <taxon>Bacteria</taxon>
        <taxon>Pseudomonadati</taxon>
        <taxon>Pseudomonadota</taxon>
        <taxon>Betaproteobacteria</taxon>
        <taxon>Burkholderiales</taxon>
        <taxon>Comamonadaceae</taxon>
        <taxon>Hydrogenophaga</taxon>
    </lineage>
</organism>
<dbReference type="EMBL" id="JBHRXX010000009">
    <property type="protein sequence ID" value="MFC3686004.1"/>
    <property type="molecule type" value="Genomic_DNA"/>
</dbReference>
<gene>
    <name evidence="2" type="ORF">ACFOPI_20585</name>
</gene>